<evidence type="ECO:0000256" key="2">
    <source>
        <dbReference type="ARBA" id="ARBA00022741"/>
    </source>
</evidence>
<evidence type="ECO:0000256" key="6">
    <source>
        <dbReference type="PROSITE-ProRule" id="PRU00117"/>
    </source>
</evidence>
<dbReference type="EC" id="3.6.4.13" evidence="1"/>
<keyword evidence="11" id="KW-1185">Reference proteome</keyword>
<name>B4NP98_DROWI</name>
<dbReference type="InterPro" id="IPR001650">
    <property type="entry name" value="Helicase_C-like"/>
</dbReference>
<feature type="region of interest" description="Disordered" evidence="7">
    <location>
        <begin position="36"/>
        <end position="77"/>
    </location>
</feature>
<dbReference type="eggNOG" id="KOG0336">
    <property type="taxonomic scope" value="Eukaryota"/>
</dbReference>
<dbReference type="CDD" id="cd18787">
    <property type="entry name" value="SF2_C_DEAD"/>
    <property type="match status" value="1"/>
</dbReference>
<feature type="domain" description="Helicase ATP-binding" evidence="8">
    <location>
        <begin position="297"/>
        <end position="450"/>
    </location>
</feature>
<feature type="region of interest" description="Disordered" evidence="7">
    <location>
        <begin position="658"/>
        <end position="682"/>
    </location>
</feature>
<dbReference type="PROSITE" id="PS50084">
    <property type="entry name" value="KH_TYPE_1"/>
    <property type="match status" value="1"/>
</dbReference>
<accession>B4NP98</accession>
<proteinExistence type="predicted"/>
<dbReference type="Gene3D" id="3.40.50.300">
    <property type="entry name" value="P-loop containing nucleotide triphosphate hydrolases"/>
    <property type="match status" value="2"/>
</dbReference>
<protein>
    <recommendedName>
        <fullName evidence="1">RNA helicase</fullName>
        <ecNumber evidence="1">3.6.4.13</ecNumber>
    </recommendedName>
</protein>
<keyword evidence="4" id="KW-0347">Helicase</keyword>
<evidence type="ECO:0000256" key="7">
    <source>
        <dbReference type="SAM" id="MobiDB-lite"/>
    </source>
</evidence>
<sequence length="682" mass="76631">MSSACNSESDTELGIDWTQKPIKSRSFYNSRFRNVMQSRQKTTHSTSPTSTRDTSTSDHQSSASRRSLLPTPPAALGVGMIPPMASSQMSGVERYRVTSTSGPEQRPYRKFLEICSQDIGAILGRAGSTVMRVERQYNVAVYLDRQRLLLIVRGGLQVQVNDALVDICKIITENRCRGNWSSMHQTGRQSAGGHNNNSWRSTSIPGISRKKFPFPAREFTFNYRESPEVTALGEGSVLALRDTNHIVVVFNNCEGFEFCWPRPVWLFEQAFVQYGNNWAQELKERYGRPTVIQGQGWPILLQGHDLIGVARSGMGKTLTYLLPSLLHSDRLRRRPGLSSLGADVLVLVPTRDAAMQVEQELQNFSNGQASCLLLVDGSTNTYSQLDQRVQWIIGTPVRIAELLDIEDLHLSDISLFIIDGAFRLLAMGLEPHLYRIAESMRMDRLTVIMSIRWDAQVHRLANRLTLRPVLVCISPRADPTKGIARSRSTKMVRQLVYVLHEHDKFGKLMSFLCQMTPYDKVVIFCSTKERATELSLQLGTNNMMNACLHSLLGHEERSQILSDVGSGYVRILLATDLVAHGLDIEDINHVVNYDFPPGIADYVLRVERTARSGRLGNCISYITSTTDSFLATQLIAILEAGMHEVPIELRQMDQRVNQNRQERRTMSASSSVRRRGPCPTGE</sequence>
<dbReference type="InParanoid" id="B4NP98"/>
<dbReference type="SMR" id="B4NP98"/>
<keyword evidence="2" id="KW-0547">Nucleotide-binding</keyword>
<dbReference type="PhylomeDB" id="B4NP98"/>
<dbReference type="Pfam" id="PF00270">
    <property type="entry name" value="DEAD"/>
    <property type="match status" value="1"/>
</dbReference>
<dbReference type="GO" id="GO:0003724">
    <property type="term" value="F:RNA helicase activity"/>
    <property type="evidence" value="ECO:0007669"/>
    <property type="project" value="UniProtKB-EC"/>
</dbReference>
<dbReference type="HOGENOM" id="CLU_003041_16_8_1"/>
<keyword evidence="5" id="KW-0067">ATP-binding</keyword>
<dbReference type="InterPro" id="IPR011545">
    <property type="entry name" value="DEAD/DEAH_box_helicase_dom"/>
</dbReference>
<feature type="compositionally biased region" description="Low complexity" evidence="7">
    <location>
        <begin position="43"/>
        <end position="62"/>
    </location>
</feature>
<dbReference type="InterPro" id="IPR044742">
    <property type="entry name" value="DEAD/DEAH_RhlB"/>
</dbReference>
<evidence type="ECO:0000313" key="10">
    <source>
        <dbReference type="EMBL" id="EDW86338.1"/>
    </source>
</evidence>
<dbReference type="STRING" id="7260.B4NP98"/>
<keyword evidence="3" id="KW-0378">Hydrolase</keyword>
<dbReference type="InterPro" id="IPR014001">
    <property type="entry name" value="Helicase_ATP-bd"/>
</dbReference>
<dbReference type="PROSITE" id="PS51194">
    <property type="entry name" value="HELICASE_CTER"/>
    <property type="match status" value="1"/>
</dbReference>
<keyword evidence="6" id="KW-0694">RNA-binding</keyword>
<dbReference type="Proteomes" id="UP000007798">
    <property type="component" value="Unassembled WGS sequence"/>
</dbReference>
<organism evidence="10 11">
    <name type="scientific">Drosophila willistoni</name>
    <name type="common">Fruit fly</name>
    <dbReference type="NCBI Taxonomy" id="7260"/>
    <lineage>
        <taxon>Eukaryota</taxon>
        <taxon>Metazoa</taxon>
        <taxon>Ecdysozoa</taxon>
        <taxon>Arthropoda</taxon>
        <taxon>Hexapoda</taxon>
        <taxon>Insecta</taxon>
        <taxon>Pterygota</taxon>
        <taxon>Neoptera</taxon>
        <taxon>Endopterygota</taxon>
        <taxon>Diptera</taxon>
        <taxon>Brachycera</taxon>
        <taxon>Muscomorpha</taxon>
        <taxon>Ephydroidea</taxon>
        <taxon>Drosophilidae</taxon>
        <taxon>Drosophila</taxon>
        <taxon>Sophophora</taxon>
    </lineage>
</organism>
<evidence type="ECO:0000256" key="4">
    <source>
        <dbReference type="ARBA" id="ARBA00022806"/>
    </source>
</evidence>
<dbReference type="GO" id="GO:0016787">
    <property type="term" value="F:hydrolase activity"/>
    <property type="evidence" value="ECO:0007669"/>
    <property type="project" value="UniProtKB-KW"/>
</dbReference>
<dbReference type="InterPro" id="IPR027417">
    <property type="entry name" value="P-loop_NTPase"/>
</dbReference>
<dbReference type="GO" id="GO:0005524">
    <property type="term" value="F:ATP binding"/>
    <property type="evidence" value="ECO:0007669"/>
    <property type="project" value="UniProtKB-KW"/>
</dbReference>
<dbReference type="GO" id="GO:0010468">
    <property type="term" value="P:regulation of gene expression"/>
    <property type="evidence" value="ECO:0007669"/>
    <property type="project" value="UniProtKB-ARBA"/>
</dbReference>
<reference evidence="10 11" key="1">
    <citation type="journal article" date="2007" name="Nature">
        <title>Evolution of genes and genomes on the Drosophila phylogeny.</title>
        <authorList>
            <consortium name="Drosophila 12 Genomes Consortium"/>
            <person name="Clark A.G."/>
            <person name="Eisen M.B."/>
            <person name="Smith D.R."/>
            <person name="Bergman C.M."/>
            <person name="Oliver B."/>
            <person name="Markow T.A."/>
            <person name="Kaufman T.C."/>
            <person name="Kellis M."/>
            <person name="Gelbart W."/>
            <person name="Iyer V.N."/>
            <person name="Pollard D.A."/>
            <person name="Sackton T.B."/>
            <person name="Larracuente A.M."/>
            <person name="Singh N.D."/>
            <person name="Abad J.P."/>
            <person name="Abt D.N."/>
            <person name="Adryan B."/>
            <person name="Aguade M."/>
            <person name="Akashi H."/>
            <person name="Anderson W.W."/>
            <person name="Aquadro C.F."/>
            <person name="Ardell D.H."/>
            <person name="Arguello R."/>
            <person name="Artieri C.G."/>
            <person name="Barbash D.A."/>
            <person name="Barker D."/>
            <person name="Barsanti P."/>
            <person name="Batterham P."/>
            <person name="Batzoglou S."/>
            <person name="Begun D."/>
            <person name="Bhutkar A."/>
            <person name="Blanco E."/>
            <person name="Bosak S.A."/>
            <person name="Bradley R.K."/>
            <person name="Brand A.D."/>
            <person name="Brent M.R."/>
            <person name="Brooks A.N."/>
            <person name="Brown R.H."/>
            <person name="Butlin R.K."/>
            <person name="Caggese C."/>
            <person name="Calvi B.R."/>
            <person name="Bernardo de Carvalho A."/>
            <person name="Caspi A."/>
            <person name="Castrezana S."/>
            <person name="Celniker S.E."/>
            <person name="Chang J.L."/>
            <person name="Chapple C."/>
            <person name="Chatterji S."/>
            <person name="Chinwalla A."/>
            <person name="Civetta A."/>
            <person name="Clifton S.W."/>
            <person name="Comeron J.M."/>
            <person name="Costello J.C."/>
            <person name="Coyne J.A."/>
            <person name="Daub J."/>
            <person name="David R.G."/>
            <person name="Delcher A.L."/>
            <person name="Delehaunty K."/>
            <person name="Do C.B."/>
            <person name="Ebling H."/>
            <person name="Edwards K."/>
            <person name="Eickbush T."/>
            <person name="Evans J.D."/>
            <person name="Filipski A."/>
            <person name="Findeiss S."/>
            <person name="Freyhult E."/>
            <person name="Fulton L."/>
            <person name="Fulton R."/>
            <person name="Garcia A.C."/>
            <person name="Gardiner A."/>
            <person name="Garfield D.A."/>
            <person name="Garvin B.E."/>
            <person name="Gibson G."/>
            <person name="Gilbert D."/>
            <person name="Gnerre S."/>
            <person name="Godfrey J."/>
            <person name="Good R."/>
            <person name="Gotea V."/>
            <person name="Gravely B."/>
            <person name="Greenberg A.J."/>
            <person name="Griffiths-Jones S."/>
            <person name="Gross S."/>
            <person name="Guigo R."/>
            <person name="Gustafson E.A."/>
            <person name="Haerty W."/>
            <person name="Hahn M.W."/>
            <person name="Halligan D.L."/>
            <person name="Halpern A.L."/>
            <person name="Halter G.M."/>
            <person name="Han M.V."/>
            <person name="Heger A."/>
            <person name="Hillier L."/>
            <person name="Hinrichs A.S."/>
            <person name="Holmes I."/>
            <person name="Hoskins R.A."/>
            <person name="Hubisz M.J."/>
            <person name="Hultmark D."/>
            <person name="Huntley M.A."/>
            <person name="Jaffe D.B."/>
            <person name="Jagadeeshan S."/>
            <person name="Jeck W.R."/>
            <person name="Johnson J."/>
            <person name="Jones C.D."/>
            <person name="Jordan W.C."/>
            <person name="Karpen G.H."/>
            <person name="Kataoka E."/>
            <person name="Keightley P.D."/>
            <person name="Kheradpour P."/>
            <person name="Kirkness E.F."/>
            <person name="Koerich L.B."/>
            <person name="Kristiansen K."/>
            <person name="Kudrna D."/>
            <person name="Kulathinal R.J."/>
            <person name="Kumar S."/>
            <person name="Kwok R."/>
            <person name="Lander E."/>
            <person name="Langley C.H."/>
            <person name="Lapoint R."/>
            <person name="Lazzaro B.P."/>
            <person name="Lee S.J."/>
            <person name="Levesque L."/>
            <person name="Li R."/>
            <person name="Lin C.F."/>
            <person name="Lin M.F."/>
            <person name="Lindblad-Toh K."/>
            <person name="Llopart A."/>
            <person name="Long M."/>
            <person name="Low L."/>
            <person name="Lozovsky E."/>
            <person name="Lu J."/>
            <person name="Luo M."/>
            <person name="Machado C.A."/>
            <person name="Makalowski W."/>
            <person name="Marzo M."/>
            <person name="Matsuda M."/>
            <person name="Matzkin L."/>
            <person name="McAllister B."/>
            <person name="McBride C.S."/>
            <person name="McKernan B."/>
            <person name="McKernan K."/>
            <person name="Mendez-Lago M."/>
            <person name="Minx P."/>
            <person name="Mollenhauer M.U."/>
            <person name="Montooth K."/>
            <person name="Mount S.M."/>
            <person name="Mu X."/>
            <person name="Myers E."/>
            <person name="Negre B."/>
            <person name="Newfeld S."/>
            <person name="Nielsen R."/>
            <person name="Noor M.A."/>
            <person name="O'Grady P."/>
            <person name="Pachter L."/>
            <person name="Papaceit M."/>
            <person name="Parisi M.J."/>
            <person name="Parisi M."/>
            <person name="Parts L."/>
            <person name="Pedersen J.S."/>
            <person name="Pesole G."/>
            <person name="Phillippy A.M."/>
            <person name="Ponting C.P."/>
            <person name="Pop M."/>
            <person name="Porcelli D."/>
            <person name="Powell J.R."/>
            <person name="Prohaska S."/>
            <person name="Pruitt K."/>
            <person name="Puig M."/>
            <person name="Quesneville H."/>
            <person name="Ram K.R."/>
            <person name="Rand D."/>
            <person name="Rasmussen M.D."/>
            <person name="Reed L.K."/>
            <person name="Reenan R."/>
            <person name="Reily A."/>
            <person name="Remington K.A."/>
            <person name="Rieger T.T."/>
            <person name="Ritchie M.G."/>
            <person name="Robin C."/>
            <person name="Rogers Y.H."/>
            <person name="Rohde C."/>
            <person name="Rozas J."/>
            <person name="Rubenfield M.J."/>
            <person name="Ruiz A."/>
            <person name="Russo S."/>
            <person name="Salzberg S.L."/>
            <person name="Sanchez-Gracia A."/>
            <person name="Saranga D.J."/>
            <person name="Sato H."/>
            <person name="Schaeffer S.W."/>
            <person name="Schatz M.C."/>
            <person name="Schlenke T."/>
            <person name="Schwartz R."/>
            <person name="Segarra C."/>
            <person name="Singh R.S."/>
            <person name="Sirot L."/>
            <person name="Sirota M."/>
            <person name="Sisneros N.B."/>
            <person name="Smith C.D."/>
            <person name="Smith T.F."/>
            <person name="Spieth J."/>
            <person name="Stage D.E."/>
            <person name="Stark A."/>
            <person name="Stephan W."/>
            <person name="Strausberg R.L."/>
            <person name="Strempel S."/>
            <person name="Sturgill D."/>
            <person name="Sutton G."/>
            <person name="Sutton G.G."/>
            <person name="Tao W."/>
            <person name="Teichmann S."/>
            <person name="Tobari Y.N."/>
            <person name="Tomimura Y."/>
            <person name="Tsolas J.M."/>
            <person name="Valente V.L."/>
            <person name="Venter E."/>
            <person name="Venter J.C."/>
            <person name="Vicario S."/>
            <person name="Vieira F.G."/>
            <person name="Vilella A.J."/>
            <person name="Villasante A."/>
            <person name="Walenz B."/>
            <person name="Wang J."/>
            <person name="Wasserman M."/>
            <person name="Watts T."/>
            <person name="Wilson D."/>
            <person name="Wilson R.K."/>
            <person name="Wing R.A."/>
            <person name="Wolfner M.F."/>
            <person name="Wong A."/>
            <person name="Wong G.K."/>
            <person name="Wu C.I."/>
            <person name="Wu G."/>
            <person name="Yamamoto D."/>
            <person name="Yang H.P."/>
            <person name="Yang S.P."/>
            <person name="Yorke J.A."/>
            <person name="Yoshida K."/>
            <person name="Zdobnov E."/>
            <person name="Zhang P."/>
            <person name="Zhang Y."/>
            <person name="Zimin A.V."/>
            <person name="Baldwin J."/>
            <person name="Abdouelleil A."/>
            <person name="Abdulkadir J."/>
            <person name="Abebe A."/>
            <person name="Abera B."/>
            <person name="Abreu J."/>
            <person name="Acer S.C."/>
            <person name="Aftuck L."/>
            <person name="Alexander A."/>
            <person name="An P."/>
            <person name="Anderson E."/>
            <person name="Anderson S."/>
            <person name="Arachi H."/>
            <person name="Azer M."/>
            <person name="Bachantsang P."/>
            <person name="Barry A."/>
            <person name="Bayul T."/>
            <person name="Berlin A."/>
            <person name="Bessette D."/>
            <person name="Bloom T."/>
            <person name="Blye J."/>
            <person name="Boguslavskiy L."/>
            <person name="Bonnet C."/>
            <person name="Boukhgalter B."/>
            <person name="Bourzgui I."/>
            <person name="Brown A."/>
            <person name="Cahill P."/>
            <person name="Channer S."/>
            <person name="Cheshatsang Y."/>
            <person name="Chuda L."/>
            <person name="Citroen M."/>
            <person name="Collymore A."/>
            <person name="Cooke P."/>
            <person name="Costello M."/>
            <person name="D'Aco K."/>
            <person name="Daza R."/>
            <person name="De Haan G."/>
            <person name="DeGray S."/>
            <person name="DeMaso C."/>
            <person name="Dhargay N."/>
            <person name="Dooley K."/>
            <person name="Dooley E."/>
            <person name="Doricent M."/>
            <person name="Dorje P."/>
            <person name="Dorjee K."/>
            <person name="Dupes A."/>
            <person name="Elong R."/>
            <person name="Falk J."/>
            <person name="Farina A."/>
            <person name="Faro S."/>
            <person name="Ferguson D."/>
            <person name="Fisher S."/>
            <person name="Foley C.D."/>
            <person name="Franke A."/>
            <person name="Friedrich D."/>
            <person name="Gadbois L."/>
            <person name="Gearin G."/>
            <person name="Gearin C.R."/>
            <person name="Giannoukos G."/>
            <person name="Goode T."/>
            <person name="Graham J."/>
            <person name="Grandbois E."/>
            <person name="Grewal S."/>
            <person name="Gyaltsen K."/>
            <person name="Hafez N."/>
            <person name="Hagos B."/>
            <person name="Hall J."/>
            <person name="Henson C."/>
            <person name="Hollinger A."/>
            <person name="Honan T."/>
            <person name="Huard M.D."/>
            <person name="Hughes L."/>
            <person name="Hurhula B."/>
            <person name="Husby M.E."/>
            <person name="Kamat A."/>
            <person name="Kanga B."/>
            <person name="Kashin S."/>
            <person name="Khazanovich D."/>
            <person name="Kisner P."/>
            <person name="Lance K."/>
            <person name="Lara M."/>
            <person name="Lee W."/>
            <person name="Lennon N."/>
            <person name="Letendre F."/>
            <person name="LeVine R."/>
            <person name="Lipovsky A."/>
            <person name="Liu X."/>
            <person name="Liu J."/>
            <person name="Liu S."/>
            <person name="Lokyitsang T."/>
            <person name="Lokyitsang Y."/>
            <person name="Lubonja R."/>
            <person name="Lui A."/>
            <person name="MacDonald P."/>
            <person name="Magnisalis V."/>
            <person name="Maru K."/>
            <person name="Matthews C."/>
            <person name="McCusker W."/>
            <person name="McDonough S."/>
            <person name="Mehta T."/>
            <person name="Meldrim J."/>
            <person name="Meneus L."/>
            <person name="Mihai O."/>
            <person name="Mihalev A."/>
            <person name="Mihova T."/>
            <person name="Mittelman R."/>
            <person name="Mlenga V."/>
            <person name="Montmayeur A."/>
            <person name="Mulrain L."/>
            <person name="Navidi A."/>
            <person name="Naylor J."/>
            <person name="Negash T."/>
            <person name="Nguyen T."/>
            <person name="Nguyen N."/>
            <person name="Nicol R."/>
            <person name="Norbu C."/>
            <person name="Norbu N."/>
            <person name="Novod N."/>
            <person name="O'Neill B."/>
            <person name="Osman S."/>
            <person name="Markiewicz E."/>
            <person name="Oyono O.L."/>
            <person name="Patti C."/>
            <person name="Phunkhang P."/>
            <person name="Pierre F."/>
            <person name="Priest M."/>
            <person name="Raghuraman S."/>
            <person name="Rege F."/>
            <person name="Reyes R."/>
            <person name="Rise C."/>
            <person name="Rogov P."/>
            <person name="Ross K."/>
            <person name="Ryan E."/>
            <person name="Settipalli S."/>
            <person name="Shea T."/>
            <person name="Sherpa N."/>
            <person name="Shi L."/>
            <person name="Shih D."/>
            <person name="Sparrow T."/>
            <person name="Spaulding J."/>
            <person name="Stalker J."/>
            <person name="Stange-Thomann N."/>
            <person name="Stavropoulos S."/>
            <person name="Stone C."/>
            <person name="Strader C."/>
            <person name="Tesfaye S."/>
            <person name="Thomson T."/>
            <person name="Thoulutsang Y."/>
            <person name="Thoulutsang D."/>
            <person name="Topham K."/>
            <person name="Topping I."/>
            <person name="Tsamla T."/>
            <person name="Vassiliev H."/>
            <person name="Vo A."/>
            <person name="Wangchuk T."/>
            <person name="Wangdi T."/>
            <person name="Weiand M."/>
            <person name="Wilkinson J."/>
            <person name="Wilson A."/>
            <person name="Yadav S."/>
            <person name="Young G."/>
            <person name="Yu Q."/>
            <person name="Zembek L."/>
            <person name="Zhong D."/>
            <person name="Zimmer A."/>
            <person name="Zwirko Z."/>
            <person name="Jaffe D.B."/>
            <person name="Alvarez P."/>
            <person name="Brockman W."/>
            <person name="Butler J."/>
            <person name="Chin C."/>
            <person name="Gnerre S."/>
            <person name="Grabherr M."/>
            <person name="Kleber M."/>
            <person name="Mauceli E."/>
            <person name="MacCallum I."/>
        </authorList>
    </citation>
    <scope>NUCLEOTIDE SEQUENCE [LARGE SCALE GENOMIC DNA]</scope>
    <source>
        <strain evidence="11">Tucson 14030-0811.24</strain>
    </source>
</reference>
<evidence type="ECO:0000256" key="1">
    <source>
        <dbReference type="ARBA" id="ARBA00012552"/>
    </source>
</evidence>
<dbReference type="PANTHER" id="PTHR47958">
    <property type="entry name" value="ATP-DEPENDENT RNA HELICASE DBP3"/>
    <property type="match status" value="1"/>
</dbReference>
<evidence type="ECO:0000256" key="5">
    <source>
        <dbReference type="ARBA" id="ARBA00022840"/>
    </source>
</evidence>
<evidence type="ECO:0000259" key="9">
    <source>
        <dbReference type="PROSITE" id="PS51194"/>
    </source>
</evidence>
<dbReference type="SMART" id="SM00490">
    <property type="entry name" value="HELICc"/>
    <property type="match status" value="1"/>
</dbReference>
<dbReference type="SUPFAM" id="SSF52540">
    <property type="entry name" value="P-loop containing nucleoside triphosphate hydrolases"/>
    <property type="match status" value="2"/>
</dbReference>
<dbReference type="SMART" id="SM00487">
    <property type="entry name" value="DEXDc"/>
    <property type="match status" value="1"/>
</dbReference>
<feature type="domain" description="Helicase C-terminal" evidence="9">
    <location>
        <begin position="491"/>
        <end position="653"/>
    </location>
</feature>
<evidence type="ECO:0000256" key="3">
    <source>
        <dbReference type="ARBA" id="ARBA00022801"/>
    </source>
</evidence>
<dbReference type="EMBL" id="CH964291">
    <property type="protein sequence ID" value="EDW86338.1"/>
    <property type="molecule type" value="Genomic_DNA"/>
</dbReference>
<dbReference type="OMA" id="GHEERSQ"/>
<dbReference type="KEGG" id="dwi:6652953"/>
<evidence type="ECO:0000313" key="11">
    <source>
        <dbReference type="Proteomes" id="UP000007798"/>
    </source>
</evidence>
<dbReference type="GO" id="GO:0003723">
    <property type="term" value="F:RNA binding"/>
    <property type="evidence" value="ECO:0007669"/>
    <property type="project" value="UniProtKB-UniRule"/>
</dbReference>
<dbReference type="PROSITE" id="PS51192">
    <property type="entry name" value="HELICASE_ATP_BIND_1"/>
    <property type="match status" value="1"/>
</dbReference>
<dbReference type="CDD" id="cd00268">
    <property type="entry name" value="DEADc"/>
    <property type="match status" value="1"/>
</dbReference>
<evidence type="ECO:0000259" key="8">
    <source>
        <dbReference type="PROSITE" id="PS51192"/>
    </source>
</evidence>
<gene>
    <name evidence="10" type="primary">Dwil\GK17566</name>
    <name evidence="10" type="ORF">Dwil_GK17566</name>
</gene>
<dbReference type="AlphaFoldDB" id="B4NP98"/>
<dbReference type="Pfam" id="PF00271">
    <property type="entry name" value="Helicase_C"/>
    <property type="match status" value="1"/>
</dbReference>